<gene>
    <name evidence="1" type="ORF">AAFF_G00181390</name>
</gene>
<accession>A0AAD7WWR7</accession>
<keyword evidence="2" id="KW-1185">Reference proteome</keyword>
<proteinExistence type="predicted"/>
<evidence type="ECO:0000313" key="1">
    <source>
        <dbReference type="EMBL" id="KAJ8411104.1"/>
    </source>
</evidence>
<dbReference type="AlphaFoldDB" id="A0AAD7WWR7"/>
<sequence length="82" mass="9196">MAINTPRCGDKIAKPATLYQPAIKWLVEEMQCEVQFDSGTVSAKKAYFSVFLVTALFVSGYNRIERAVHLGPRSGIRKHCCF</sequence>
<dbReference type="EMBL" id="JAINUG010000024">
    <property type="protein sequence ID" value="KAJ8411104.1"/>
    <property type="molecule type" value="Genomic_DNA"/>
</dbReference>
<reference evidence="1" key="1">
    <citation type="journal article" date="2023" name="Science">
        <title>Genome structures resolve the early diversification of teleost fishes.</title>
        <authorList>
            <person name="Parey E."/>
            <person name="Louis A."/>
            <person name="Montfort J."/>
            <person name="Bouchez O."/>
            <person name="Roques C."/>
            <person name="Iampietro C."/>
            <person name="Lluch J."/>
            <person name="Castinel A."/>
            <person name="Donnadieu C."/>
            <person name="Desvignes T."/>
            <person name="Floi Bucao C."/>
            <person name="Jouanno E."/>
            <person name="Wen M."/>
            <person name="Mejri S."/>
            <person name="Dirks R."/>
            <person name="Jansen H."/>
            <person name="Henkel C."/>
            <person name="Chen W.J."/>
            <person name="Zahm M."/>
            <person name="Cabau C."/>
            <person name="Klopp C."/>
            <person name="Thompson A.W."/>
            <person name="Robinson-Rechavi M."/>
            <person name="Braasch I."/>
            <person name="Lecointre G."/>
            <person name="Bobe J."/>
            <person name="Postlethwait J.H."/>
            <person name="Berthelot C."/>
            <person name="Roest Crollius H."/>
            <person name="Guiguen Y."/>
        </authorList>
    </citation>
    <scope>NUCLEOTIDE SEQUENCE</scope>
    <source>
        <strain evidence="1">NC1722</strain>
    </source>
</reference>
<evidence type="ECO:0000313" key="2">
    <source>
        <dbReference type="Proteomes" id="UP001221898"/>
    </source>
</evidence>
<dbReference type="Proteomes" id="UP001221898">
    <property type="component" value="Unassembled WGS sequence"/>
</dbReference>
<organism evidence="1 2">
    <name type="scientific">Aldrovandia affinis</name>
    <dbReference type="NCBI Taxonomy" id="143900"/>
    <lineage>
        <taxon>Eukaryota</taxon>
        <taxon>Metazoa</taxon>
        <taxon>Chordata</taxon>
        <taxon>Craniata</taxon>
        <taxon>Vertebrata</taxon>
        <taxon>Euteleostomi</taxon>
        <taxon>Actinopterygii</taxon>
        <taxon>Neopterygii</taxon>
        <taxon>Teleostei</taxon>
        <taxon>Notacanthiformes</taxon>
        <taxon>Halosauridae</taxon>
        <taxon>Aldrovandia</taxon>
    </lineage>
</organism>
<protein>
    <submittedName>
        <fullName evidence="1">Uncharacterized protein</fullName>
    </submittedName>
</protein>
<name>A0AAD7WWR7_9TELE</name>
<comment type="caution">
    <text evidence="1">The sequence shown here is derived from an EMBL/GenBank/DDBJ whole genome shotgun (WGS) entry which is preliminary data.</text>
</comment>